<reference evidence="2 3" key="3">
    <citation type="submission" date="2023-06" db="EMBL/GenBank/DDBJ databases">
        <authorList>
            <person name="Zeman M."/>
            <person name="Kubasova T."/>
            <person name="Jahodarova E."/>
            <person name="Nykrynova M."/>
            <person name="Rychlik I."/>
        </authorList>
    </citation>
    <scope>NUCLEOTIDE SEQUENCE [LARGE SCALE GENOMIC DNA]</scope>
    <source>
        <strain evidence="2 3">ET39</strain>
    </source>
</reference>
<dbReference type="PANTHER" id="PTHR34989:SF1">
    <property type="entry name" value="PROTEIN HDED"/>
    <property type="match status" value="1"/>
</dbReference>
<feature type="transmembrane region" description="Helical" evidence="1">
    <location>
        <begin position="144"/>
        <end position="161"/>
    </location>
</feature>
<protein>
    <submittedName>
        <fullName evidence="2">DUF308 domain-containing protein</fullName>
    </submittedName>
</protein>
<accession>A0ABT7UE01</accession>
<evidence type="ECO:0000313" key="3">
    <source>
        <dbReference type="Proteomes" id="UP001529340"/>
    </source>
</evidence>
<organism evidence="2 3">
    <name type="scientific">Amedibacillus dolichus</name>
    <dbReference type="NCBI Taxonomy" id="31971"/>
    <lineage>
        <taxon>Bacteria</taxon>
        <taxon>Bacillati</taxon>
        <taxon>Bacillota</taxon>
        <taxon>Erysipelotrichia</taxon>
        <taxon>Erysipelotrichales</taxon>
        <taxon>Erysipelotrichaceae</taxon>
        <taxon>Amedibacillus</taxon>
    </lineage>
</organism>
<name>A0ABT7UE01_9FIRM</name>
<feature type="transmembrane region" description="Helical" evidence="1">
    <location>
        <begin position="27"/>
        <end position="47"/>
    </location>
</feature>
<dbReference type="Pfam" id="PF03729">
    <property type="entry name" value="DUF308"/>
    <property type="match status" value="2"/>
</dbReference>
<dbReference type="InterPro" id="IPR052712">
    <property type="entry name" value="Acid_resist_chaperone_HdeD"/>
</dbReference>
<feature type="transmembrane region" description="Helical" evidence="1">
    <location>
        <begin position="83"/>
        <end position="99"/>
    </location>
</feature>
<gene>
    <name evidence="2" type="ORF">QUV96_06105</name>
</gene>
<dbReference type="PANTHER" id="PTHR34989">
    <property type="entry name" value="PROTEIN HDED"/>
    <property type="match status" value="1"/>
</dbReference>
<comment type="caution">
    <text evidence="2">The sequence shown here is derived from an EMBL/GenBank/DDBJ whole genome shotgun (WGS) entry which is preliminary data.</text>
</comment>
<keyword evidence="1" id="KW-0472">Membrane</keyword>
<reference evidence="3" key="1">
    <citation type="submission" date="2023-06" db="EMBL/GenBank/DDBJ databases">
        <title>Identification and characterization of horizontal gene transfer across gut microbiota members of farm animals based on homology search.</title>
        <authorList>
            <person name="Zeman M."/>
            <person name="Kubasova T."/>
            <person name="Jahodarova E."/>
            <person name="Nykrynova M."/>
            <person name="Rychlik I."/>
        </authorList>
    </citation>
    <scope>NUCLEOTIDE SEQUENCE [LARGE SCALE GENOMIC DNA]</scope>
    <source>
        <strain evidence="3">ET39</strain>
    </source>
</reference>
<dbReference type="EMBL" id="JAUDCG010000021">
    <property type="protein sequence ID" value="MDM8157213.1"/>
    <property type="molecule type" value="Genomic_DNA"/>
</dbReference>
<dbReference type="Proteomes" id="UP001529340">
    <property type="component" value="Unassembled WGS sequence"/>
</dbReference>
<feature type="transmembrane region" description="Helical" evidence="1">
    <location>
        <begin position="53"/>
        <end position="76"/>
    </location>
</feature>
<evidence type="ECO:0000256" key="1">
    <source>
        <dbReference type="SAM" id="Phobius"/>
    </source>
</evidence>
<keyword evidence="1" id="KW-1133">Transmembrane helix</keyword>
<sequence>MRWFDDGFDPIGEFVSQWNQKVRRLRWSCIGLGILMVLAGILCLLFPSGLFLALQWIAAFGFVLYGIYHIVAYFCMPYYFRDPLLLILGILCLLSGVMLCGMPLYVTVTTLTFLLGMFLLLAGAEKLSRARHLRYFQLMNTMPITVSGVVNIVMACLFLLLPSASAVALNTLLAVYLIASGIAQIVEAISMRKLHR</sequence>
<feature type="transmembrane region" description="Helical" evidence="1">
    <location>
        <begin position="167"/>
        <end position="186"/>
    </location>
</feature>
<keyword evidence="3" id="KW-1185">Reference proteome</keyword>
<dbReference type="RefSeq" id="WP_289607676.1">
    <property type="nucleotide sequence ID" value="NZ_JAUDCG010000021.1"/>
</dbReference>
<proteinExistence type="predicted"/>
<feature type="transmembrane region" description="Helical" evidence="1">
    <location>
        <begin position="105"/>
        <end position="124"/>
    </location>
</feature>
<reference evidence="2 3" key="2">
    <citation type="submission" date="2023-06" db="EMBL/GenBank/DDBJ databases">
        <title>Identification and characterization of horizontal gene transfer across gut microbiota members of farm animals based on homology search.</title>
        <authorList>
            <person name="Schwarzerova J."/>
            <person name="Nykrynova M."/>
            <person name="Jureckova K."/>
            <person name="Cejkova D."/>
            <person name="Rychlik I."/>
        </authorList>
    </citation>
    <scope>NUCLEOTIDE SEQUENCE [LARGE SCALE GENOMIC DNA]</scope>
    <source>
        <strain evidence="2 3">ET39</strain>
    </source>
</reference>
<evidence type="ECO:0000313" key="2">
    <source>
        <dbReference type="EMBL" id="MDM8157213.1"/>
    </source>
</evidence>
<keyword evidence="1" id="KW-0812">Transmembrane</keyword>
<dbReference type="InterPro" id="IPR005325">
    <property type="entry name" value="DUF308_memb"/>
</dbReference>